<keyword evidence="5" id="KW-0175">Coiled coil</keyword>
<dbReference type="GO" id="GO:0005525">
    <property type="term" value="F:GTP binding"/>
    <property type="evidence" value="ECO:0007669"/>
    <property type="project" value="UniProtKB-KW"/>
</dbReference>
<evidence type="ECO:0000256" key="2">
    <source>
        <dbReference type="ARBA" id="ARBA00022741"/>
    </source>
</evidence>
<evidence type="ECO:0000256" key="1">
    <source>
        <dbReference type="ARBA" id="ARBA00004266"/>
    </source>
</evidence>
<dbReference type="InterPro" id="IPR027417">
    <property type="entry name" value="P-loop_NTPase"/>
</dbReference>
<dbReference type="PROSITE" id="PS51719">
    <property type="entry name" value="G_SEPTIN"/>
    <property type="match status" value="1"/>
</dbReference>
<dbReference type="Pfam" id="PF00735">
    <property type="entry name" value="Septin"/>
    <property type="match status" value="2"/>
</dbReference>
<dbReference type="GO" id="GO:0032156">
    <property type="term" value="C:septin cytoskeleton"/>
    <property type="evidence" value="ECO:0007669"/>
    <property type="project" value="UniProtKB-ARBA"/>
</dbReference>
<dbReference type="PANTHER" id="PTHR18884">
    <property type="entry name" value="SEPTIN"/>
    <property type="match status" value="1"/>
</dbReference>
<dbReference type="VEuPathDB" id="FungiDB:TRICI_000921"/>
<dbReference type="AlphaFoldDB" id="A0A642VCX1"/>
<feature type="region of interest" description="Disordered" evidence="6">
    <location>
        <begin position="537"/>
        <end position="573"/>
    </location>
</feature>
<evidence type="ECO:0000256" key="4">
    <source>
        <dbReference type="RuleBase" id="RU004560"/>
    </source>
</evidence>
<name>A0A642VCX1_9ASCO</name>
<evidence type="ECO:0000256" key="3">
    <source>
        <dbReference type="ARBA" id="ARBA00023134"/>
    </source>
</evidence>
<dbReference type="InterPro" id="IPR016491">
    <property type="entry name" value="Septin"/>
</dbReference>
<dbReference type="EMBL" id="SWFS01000077">
    <property type="protein sequence ID" value="KAA8916954.1"/>
    <property type="molecule type" value="Genomic_DNA"/>
</dbReference>
<proteinExistence type="inferred from homology"/>
<feature type="region of interest" description="Disordered" evidence="6">
    <location>
        <begin position="142"/>
        <end position="195"/>
    </location>
</feature>
<organism evidence="8 9">
    <name type="scientific">Trichomonascus ciferrii</name>
    <dbReference type="NCBI Taxonomy" id="44093"/>
    <lineage>
        <taxon>Eukaryota</taxon>
        <taxon>Fungi</taxon>
        <taxon>Dikarya</taxon>
        <taxon>Ascomycota</taxon>
        <taxon>Saccharomycotina</taxon>
        <taxon>Dipodascomycetes</taxon>
        <taxon>Dipodascales</taxon>
        <taxon>Trichomonascaceae</taxon>
        <taxon>Trichomonascus</taxon>
        <taxon>Trichomonascus ciferrii complex</taxon>
    </lineage>
</organism>
<feature type="compositionally biased region" description="Low complexity" evidence="6">
    <location>
        <begin position="153"/>
        <end position="178"/>
    </location>
</feature>
<dbReference type="GO" id="GO:0005938">
    <property type="term" value="C:cell cortex"/>
    <property type="evidence" value="ECO:0007669"/>
    <property type="project" value="UniProtKB-ARBA"/>
</dbReference>
<keyword evidence="9" id="KW-1185">Reference proteome</keyword>
<gene>
    <name evidence="8" type="ORF">TRICI_000921</name>
</gene>
<comment type="subcellular location">
    <subcellularLocation>
        <location evidence="1">Bud neck</location>
    </subcellularLocation>
</comment>
<keyword evidence="3 4" id="KW-0342">GTP-binding</keyword>
<reference evidence="8" key="1">
    <citation type="journal article" date="2019" name="G3 (Bethesda)">
        <title>Genome Assemblies of Two Rare Opportunistic Yeast Pathogens: Diutina rugosa (syn. Candida rugosa) and Trichomonascus ciferrii (syn. Candida ciferrii).</title>
        <authorList>
            <person name="Mixao V."/>
            <person name="Saus E."/>
            <person name="Hansen A.P."/>
            <person name="Lass-Florl C."/>
            <person name="Gabaldon T."/>
        </authorList>
    </citation>
    <scope>NUCLEOTIDE SEQUENCE</scope>
    <source>
        <strain evidence="8">CBS 4856</strain>
    </source>
</reference>
<keyword evidence="2 4" id="KW-0547">Nucleotide-binding</keyword>
<evidence type="ECO:0000256" key="5">
    <source>
        <dbReference type="SAM" id="Coils"/>
    </source>
</evidence>
<evidence type="ECO:0000313" key="9">
    <source>
        <dbReference type="Proteomes" id="UP000761534"/>
    </source>
</evidence>
<dbReference type="OrthoDB" id="416553at2759"/>
<dbReference type="CDD" id="cd01850">
    <property type="entry name" value="CDC_Septin"/>
    <property type="match status" value="1"/>
</dbReference>
<feature type="compositionally biased region" description="Low complexity" evidence="6">
    <location>
        <begin position="22"/>
        <end position="36"/>
    </location>
</feature>
<dbReference type="SUPFAM" id="SSF52540">
    <property type="entry name" value="P-loop containing nucleoside triphosphate hydrolases"/>
    <property type="match status" value="1"/>
</dbReference>
<comment type="similarity">
    <text evidence="4">Belongs to the TRAFAC class TrmE-Era-EngA-EngB-Septin-like GTPase superfamily. Septin GTPase family.</text>
</comment>
<feature type="compositionally biased region" description="Basic and acidic residues" evidence="6">
    <location>
        <begin position="63"/>
        <end position="84"/>
    </location>
</feature>
<evidence type="ECO:0000256" key="6">
    <source>
        <dbReference type="SAM" id="MobiDB-lite"/>
    </source>
</evidence>
<feature type="region of interest" description="Disordered" evidence="6">
    <location>
        <begin position="22"/>
        <end position="84"/>
    </location>
</feature>
<feature type="compositionally biased region" description="Polar residues" evidence="6">
    <location>
        <begin position="554"/>
        <end position="573"/>
    </location>
</feature>
<dbReference type="InterPro" id="IPR030379">
    <property type="entry name" value="G_SEPTIN_dom"/>
</dbReference>
<evidence type="ECO:0000313" key="8">
    <source>
        <dbReference type="EMBL" id="KAA8916954.1"/>
    </source>
</evidence>
<feature type="domain" description="Septin-type G" evidence="7">
    <location>
        <begin position="117"/>
        <end position="416"/>
    </location>
</feature>
<sequence>MDGGTYTGEFTGYAAAAAVAMGGTVESADSSASSGRSSEHTKNESVGADSQSAESVSSGQSKAKYEVEVEHKEDHHQLQKQDEVVKETMKLKRKDEYKPDLLISKLPDQRRDIVAKRGSAFTLMVAGESGLGKSTFINTLFGDKFRDPDRPRQTLTSQQQEQQQQQQQHQLSSEESSGSEGGRKSPSKTNGAVPCLDMYEKTTRIEIQEAVYEEKGFKAHFTVIDTPGFGDYTNNKNSWVPIVNYIDEQHRIYMLREEQPDRRRLVDTRVHACLYFIRPSGHGLHQLDIKAMQELSTRVNLIPIIAKADSFSVEDRDHFKRAVRRDIDSNNIKVYCPPGEASMPFAIISSEQMVEVRKGKFVRGRQYRWGVAEVDNEAHCDFVKLRRLLMTEHMLNLIDTTIENHYESYRRKTMLHRIAHHNGQPTTTTQLNENDNGLDILKAIHIYGREFLQNGLLEHDPIFTEKKNRTSERFDIIVSFQEKKFEQWRTELKAKQDEYNSELEQLHSEIIKLQADVDMLEFQSNNHHNPISIAQNPQIQQNHHHHHHRDDQLDNVNSIPSKPSRSTKYTIRG</sequence>
<dbReference type="Gene3D" id="3.40.50.300">
    <property type="entry name" value="P-loop containing nucleotide triphosphate hydrolases"/>
    <property type="match status" value="1"/>
</dbReference>
<protein>
    <recommendedName>
        <fullName evidence="7">Septin-type G domain-containing protein</fullName>
    </recommendedName>
</protein>
<evidence type="ECO:0000259" key="7">
    <source>
        <dbReference type="PROSITE" id="PS51719"/>
    </source>
</evidence>
<feature type="compositionally biased region" description="Basic and acidic residues" evidence="6">
    <location>
        <begin position="143"/>
        <end position="152"/>
    </location>
</feature>
<dbReference type="GO" id="GO:0005935">
    <property type="term" value="C:cellular bud neck"/>
    <property type="evidence" value="ECO:0007669"/>
    <property type="project" value="UniProtKB-SubCell"/>
</dbReference>
<feature type="coiled-coil region" evidence="5">
    <location>
        <begin position="478"/>
        <end position="523"/>
    </location>
</feature>
<feature type="compositionally biased region" description="Low complexity" evidence="6">
    <location>
        <begin position="47"/>
        <end position="61"/>
    </location>
</feature>
<accession>A0A642VCX1</accession>
<dbReference type="Proteomes" id="UP000761534">
    <property type="component" value="Unassembled WGS sequence"/>
</dbReference>
<comment type="caution">
    <text evidence="8">The sequence shown here is derived from an EMBL/GenBank/DDBJ whole genome shotgun (WGS) entry which is preliminary data.</text>
</comment>
<dbReference type="PIRSF" id="PIRSF006698">
    <property type="entry name" value="Septin"/>
    <property type="match status" value="1"/>
</dbReference>